<evidence type="ECO:0000313" key="3">
    <source>
        <dbReference type="Proteomes" id="UP001178461"/>
    </source>
</evidence>
<dbReference type="EMBL" id="OX395130">
    <property type="protein sequence ID" value="CAI5775262.1"/>
    <property type="molecule type" value="Genomic_DNA"/>
</dbReference>
<accession>A0AA35KBH4</accession>
<organism evidence="2 3">
    <name type="scientific">Podarcis lilfordi</name>
    <name type="common">Lilford's wall lizard</name>
    <dbReference type="NCBI Taxonomy" id="74358"/>
    <lineage>
        <taxon>Eukaryota</taxon>
        <taxon>Metazoa</taxon>
        <taxon>Chordata</taxon>
        <taxon>Craniata</taxon>
        <taxon>Vertebrata</taxon>
        <taxon>Euteleostomi</taxon>
        <taxon>Lepidosauria</taxon>
        <taxon>Squamata</taxon>
        <taxon>Bifurcata</taxon>
        <taxon>Unidentata</taxon>
        <taxon>Episquamata</taxon>
        <taxon>Laterata</taxon>
        <taxon>Lacertibaenia</taxon>
        <taxon>Lacertidae</taxon>
        <taxon>Podarcis</taxon>
    </lineage>
</organism>
<evidence type="ECO:0000313" key="2">
    <source>
        <dbReference type="EMBL" id="CAI5775262.1"/>
    </source>
</evidence>
<proteinExistence type="predicted"/>
<dbReference type="AlphaFoldDB" id="A0AA35KBH4"/>
<reference evidence="2" key="1">
    <citation type="submission" date="2022-12" db="EMBL/GenBank/DDBJ databases">
        <authorList>
            <person name="Alioto T."/>
            <person name="Alioto T."/>
            <person name="Gomez Garrido J."/>
        </authorList>
    </citation>
    <scope>NUCLEOTIDE SEQUENCE</scope>
</reference>
<name>A0AA35KBH4_9SAUR</name>
<evidence type="ECO:0000256" key="1">
    <source>
        <dbReference type="SAM" id="MobiDB-lite"/>
    </source>
</evidence>
<protein>
    <submittedName>
        <fullName evidence="2">Uncharacterized protein</fullName>
    </submittedName>
</protein>
<keyword evidence="3" id="KW-1185">Reference proteome</keyword>
<gene>
    <name evidence="2" type="ORF">PODLI_1B036028</name>
</gene>
<feature type="region of interest" description="Disordered" evidence="1">
    <location>
        <begin position="1"/>
        <end position="31"/>
    </location>
</feature>
<sequence>MEFNKLLSASGGPNQRREEEARASAGGTDAGVSDDLDFAQMYLTCLPERYMEAKFTLTAYLACWLILKLCKRALEKRCSASQKVGFHINYKMPPDASSLTNSQPILVDN</sequence>
<dbReference type="Proteomes" id="UP001178461">
    <property type="component" value="Chromosome 5"/>
</dbReference>